<proteinExistence type="predicted"/>
<evidence type="ECO:0000313" key="1">
    <source>
        <dbReference type="EMBL" id="KAF3500284.1"/>
    </source>
</evidence>
<dbReference type="EMBL" id="QGKX02001621">
    <property type="protein sequence ID" value="KAF3500284.1"/>
    <property type="molecule type" value="Genomic_DNA"/>
</dbReference>
<name>A0A8S9N5R6_BRACR</name>
<evidence type="ECO:0000313" key="2">
    <source>
        <dbReference type="Proteomes" id="UP000712600"/>
    </source>
</evidence>
<dbReference type="Proteomes" id="UP000712600">
    <property type="component" value="Unassembled WGS sequence"/>
</dbReference>
<organism evidence="1 2">
    <name type="scientific">Brassica cretica</name>
    <name type="common">Mustard</name>
    <dbReference type="NCBI Taxonomy" id="69181"/>
    <lineage>
        <taxon>Eukaryota</taxon>
        <taxon>Viridiplantae</taxon>
        <taxon>Streptophyta</taxon>
        <taxon>Embryophyta</taxon>
        <taxon>Tracheophyta</taxon>
        <taxon>Spermatophyta</taxon>
        <taxon>Magnoliopsida</taxon>
        <taxon>eudicotyledons</taxon>
        <taxon>Gunneridae</taxon>
        <taxon>Pentapetalae</taxon>
        <taxon>rosids</taxon>
        <taxon>malvids</taxon>
        <taxon>Brassicales</taxon>
        <taxon>Brassicaceae</taxon>
        <taxon>Brassiceae</taxon>
        <taxon>Brassica</taxon>
    </lineage>
</organism>
<reference evidence="1" key="1">
    <citation type="submission" date="2019-12" db="EMBL/GenBank/DDBJ databases">
        <title>Genome sequencing and annotation of Brassica cretica.</title>
        <authorList>
            <person name="Studholme D.J."/>
            <person name="Sarris P."/>
        </authorList>
    </citation>
    <scope>NUCLEOTIDE SEQUENCE</scope>
    <source>
        <strain evidence="1">PFS-109/04</strain>
        <tissue evidence="1">Leaf</tissue>
    </source>
</reference>
<protein>
    <submittedName>
        <fullName evidence="1">Uncharacterized protein</fullName>
    </submittedName>
</protein>
<sequence>MKNTQLGGSEYKQITEKQGAGSLNQICLQQALQTQILYPVTNIEKARWARIHWRKNEYSVLELSRAEGAMARYVRREVGSLSLTDKESIFSGNFSFTSLENKASVT</sequence>
<gene>
    <name evidence="1" type="ORF">F2Q69_00043247</name>
</gene>
<comment type="caution">
    <text evidence="1">The sequence shown here is derived from an EMBL/GenBank/DDBJ whole genome shotgun (WGS) entry which is preliminary data.</text>
</comment>
<accession>A0A8S9N5R6</accession>
<dbReference type="AlphaFoldDB" id="A0A8S9N5R6"/>